<name>A0A6J7TK82_9ZZZZ</name>
<protein>
    <submittedName>
        <fullName evidence="1">Unannotated protein</fullName>
    </submittedName>
</protein>
<accession>A0A6J7TK82</accession>
<dbReference type="AlphaFoldDB" id="A0A6J7TK82"/>
<reference evidence="1" key="1">
    <citation type="submission" date="2020-05" db="EMBL/GenBank/DDBJ databases">
        <authorList>
            <person name="Chiriac C."/>
            <person name="Salcher M."/>
            <person name="Ghai R."/>
            <person name="Kavagutti S V."/>
        </authorList>
    </citation>
    <scope>NUCLEOTIDE SEQUENCE</scope>
</reference>
<evidence type="ECO:0000313" key="1">
    <source>
        <dbReference type="EMBL" id="CAB5053266.1"/>
    </source>
</evidence>
<sequence>MIKRIPWLLAVFARTTPSETIRNASTSRPESVSSRIANFGLRSSSCMISWRFFSPPENPSLTLRCAKDGSILSDSIALLTSPTHSRSFGASPRSAVAAVRKKFETDTPGTSTGYCIARKRPALARSSTDISRTSAPSSVTVPPVIVYLGCPAIEYASVDLPEPFGPMIACVSPDLMVRSTPLRISIEPCSVSTDTFNPRISRVLISISVTSLP</sequence>
<gene>
    <name evidence="1" type="ORF">UFOPK4307_00209</name>
</gene>
<organism evidence="1">
    <name type="scientific">freshwater metagenome</name>
    <dbReference type="NCBI Taxonomy" id="449393"/>
    <lineage>
        <taxon>unclassified sequences</taxon>
        <taxon>metagenomes</taxon>
        <taxon>ecological metagenomes</taxon>
    </lineage>
</organism>
<dbReference type="EMBL" id="CAFBQO010000016">
    <property type="protein sequence ID" value="CAB5053266.1"/>
    <property type="molecule type" value="Genomic_DNA"/>
</dbReference>
<proteinExistence type="predicted"/>